<evidence type="ECO:0008006" key="4">
    <source>
        <dbReference type="Google" id="ProtNLM"/>
    </source>
</evidence>
<evidence type="ECO:0000313" key="3">
    <source>
        <dbReference type="Proteomes" id="UP000515514"/>
    </source>
</evidence>
<dbReference type="AlphaFoldDB" id="A0A7G8PVT8"/>
<keyword evidence="3" id="KW-1185">Reference proteome</keyword>
<protein>
    <recommendedName>
        <fullName evidence="4">DUF2141 domain-containing protein</fullName>
    </recommendedName>
</protein>
<evidence type="ECO:0000313" key="2">
    <source>
        <dbReference type="EMBL" id="QNJ98454.1"/>
    </source>
</evidence>
<accession>A0A7G8PVT8</accession>
<dbReference type="RefSeq" id="WP_186988114.1">
    <property type="nucleotide sequence ID" value="NZ_CP052909.1"/>
</dbReference>
<dbReference type="InterPro" id="IPR018673">
    <property type="entry name" value="DUF2141"/>
</dbReference>
<dbReference type="KEGG" id="alti:ALE3EI_1907"/>
<keyword evidence="1" id="KW-0732">Signal</keyword>
<reference evidence="2 3" key="1">
    <citation type="submission" date="2020-04" db="EMBL/GenBank/DDBJ databases">
        <title>Genome sequence of Altibacter aquimarinus strain ALE3EI.</title>
        <authorList>
            <person name="Oh H.-M."/>
            <person name="Jang D."/>
        </authorList>
    </citation>
    <scope>NUCLEOTIDE SEQUENCE [LARGE SCALE GENOMIC DNA]</scope>
    <source>
        <strain evidence="2 3">ALE3EI</strain>
    </source>
</reference>
<feature type="chain" id="PRO_5028860235" description="DUF2141 domain-containing protein" evidence="1">
    <location>
        <begin position="20"/>
        <end position="137"/>
    </location>
</feature>
<gene>
    <name evidence="2" type="ORF">ALE3EI_1907</name>
</gene>
<proteinExistence type="predicted"/>
<organism evidence="2 3">
    <name type="scientific">Constantimarinum furrinae</name>
    <dbReference type="NCBI Taxonomy" id="2562285"/>
    <lineage>
        <taxon>Bacteria</taxon>
        <taxon>Pseudomonadati</taxon>
        <taxon>Bacteroidota</taxon>
        <taxon>Flavobacteriia</taxon>
        <taxon>Flavobacteriales</taxon>
        <taxon>Flavobacteriaceae</taxon>
        <taxon>Altibacter/Constantimarinum group</taxon>
        <taxon>Constantimarinum</taxon>
    </lineage>
</organism>
<dbReference type="Proteomes" id="UP000515514">
    <property type="component" value="Chromosome"/>
</dbReference>
<feature type="signal peptide" evidence="1">
    <location>
        <begin position="1"/>
        <end position="19"/>
    </location>
</feature>
<evidence type="ECO:0000256" key="1">
    <source>
        <dbReference type="SAM" id="SignalP"/>
    </source>
</evidence>
<sequence>MQTVLFYLSLLFATITLSAQNTIVVDMQNFESNNGTVRVGLYDEEANFLEKEIKSLSSAISGKKATVTFSGIPDGVYAISCYHDEDNNGELKMFFGMFPLEDYGTSNNAPARFGPPKWSDAKFEVKGGETKKFTIYL</sequence>
<dbReference type="EMBL" id="CP052909">
    <property type="protein sequence ID" value="QNJ98454.1"/>
    <property type="molecule type" value="Genomic_DNA"/>
</dbReference>
<name>A0A7G8PVT8_9FLAO</name>
<dbReference type="Pfam" id="PF09912">
    <property type="entry name" value="DUF2141"/>
    <property type="match status" value="1"/>
</dbReference>